<proteinExistence type="predicted"/>
<evidence type="ECO:0000256" key="2">
    <source>
        <dbReference type="SAM" id="SignalP"/>
    </source>
</evidence>
<evidence type="ECO:0008006" key="5">
    <source>
        <dbReference type="Google" id="ProtNLM"/>
    </source>
</evidence>
<accession>A0AAN7HV30</accession>
<keyword evidence="4" id="KW-1185">Reference proteome</keyword>
<evidence type="ECO:0000256" key="1">
    <source>
        <dbReference type="SAM" id="MobiDB-lite"/>
    </source>
</evidence>
<comment type="caution">
    <text evidence="3">The sequence shown here is derived from an EMBL/GenBank/DDBJ whole genome shotgun (WGS) entry which is preliminary data.</text>
</comment>
<feature type="chain" id="PRO_5042829315" description="Saponin hydrolase" evidence="2">
    <location>
        <begin position="20"/>
        <end position="666"/>
    </location>
</feature>
<feature type="signal peptide" evidence="2">
    <location>
        <begin position="1"/>
        <end position="19"/>
    </location>
</feature>
<dbReference type="AlphaFoldDB" id="A0AAN7HV30"/>
<dbReference type="Gene3D" id="2.120.10.30">
    <property type="entry name" value="TolB, C-terminal domain"/>
    <property type="match status" value="1"/>
</dbReference>
<reference evidence="3" key="2">
    <citation type="submission" date="2023-05" db="EMBL/GenBank/DDBJ databases">
        <authorList>
            <consortium name="Lawrence Berkeley National Laboratory"/>
            <person name="Steindorff A."/>
            <person name="Hensen N."/>
            <person name="Bonometti L."/>
            <person name="Westerberg I."/>
            <person name="Brannstrom I.O."/>
            <person name="Guillou S."/>
            <person name="Cros-Aarteil S."/>
            <person name="Calhoun S."/>
            <person name="Haridas S."/>
            <person name="Kuo A."/>
            <person name="Mondo S."/>
            <person name="Pangilinan J."/>
            <person name="Riley R."/>
            <person name="Labutti K."/>
            <person name="Andreopoulos B."/>
            <person name="Lipzen A."/>
            <person name="Chen C."/>
            <person name="Yanf M."/>
            <person name="Daum C."/>
            <person name="Ng V."/>
            <person name="Clum A."/>
            <person name="Ohm R."/>
            <person name="Martin F."/>
            <person name="Silar P."/>
            <person name="Natvig D."/>
            <person name="Lalanne C."/>
            <person name="Gautier V."/>
            <person name="Ament-Velasquez S.L."/>
            <person name="Kruys A."/>
            <person name="Hutchinson M.I."/>
            <person name="Powell A.J."/>
            <person name="Barry K."/>
            <person name="Miller A.N."/>
            <person name="Grigoriev I.V."/>
            <person name="Debuchy R."/>
            <person name="Gladieux P."/>
            <person name="Thoren M.H."/>
            <person name="Johannesson H."/>
        </authorList>
    </citation>
    <scope>NUCLEOTIDE SEQUENCE</scope>
    <source>
        <strain evidence="3">CBS 359.72</strain>
    </source>
</reference>
<sequence length="666" mass="71596">MNSLSRLLLALSCLAFSLGEATTSSKPLFSPIPLPPDPEPIDVVELPLPPVAPSTDVGACTPEINPRRTGCIGVNVGQFQAGDFTPDGNHVVVNVEFVGAPEAPDPASIYAGEQLILIKADGTHFPNGDPWKCLSCGVPPERARSLEPERDYPHVFRAGDKALWGHNVLDCGGSNLASDACTPNRTHIYPIRWPAAPGAPREMRLHPDDVHMGWSAFTPSSGGQAAFFGRLEFNQTPEDGVPRYDLVDVNLLVDRSGKLPIEVDDENPGELRINRDAIAVGELRGFSGTGDEILYLGAPWESCNMDLFAVHVVTGAVRRLTSHPDYTDPIAASRDNRWLVVMDTRASGRQMWMAGMRWIPPLVDMVAAAAASSTRNNGDRRFFQPVLLDRYGDRGDYFGQQVNAGSRHDNDGGDGGIADPNWNGRADPAFSPDGTRIVYWQSLVVPPACGGVNPLPCPVSTAPGGRTYRVMLAHLRSRQPPRQPPQVFNRVPDLIPWATPFPPGSQLPPNTPYLLKPGNYTLQGRLSGLAAVQLTKKGGSSSAGGAPWNTVSVVYANYSDQPGYVLNGQERVTVAVSVRTSSSSSSSSSSDQDQGAWINLVDWTSDIVQTATSPGGDGAVVRGTKRTSKPAGFRLEIDVLKNIFRANGTLTTVLDGIEYTQPANET</sequence>
<keyword evidence="2" id="KW-0732">Signal</keyword>
<reference evidence="3" key="1">
    <citation type="journal article" date="2023" name="Mol. Phylogenet. Evol.">
        <title>Genome-scale phylogeny and comparative genomics of the fungal order Sordariales.</title>
        <authorList>
            <person name="Hensen N."/>
            <person name="Bonometti L."/>
            <person name="Westerberg I."/>
            <person name="Brannstrom I.O."/>
            <person name="Guillou S."/>
            <person name="Cros-Aarteil S."/>
            <person name="Calhoun S."/>
            <person name="Haridas S."/>
            <person name="Kuo A."/>
            <person name="Mondo S."/>
            <person name="Pangilinan J."/>
            <person name="Riley R."/>
            <person name="LaButti K."/>
            <person name="Andreopoulos B."/>
            <person name="Lipzen A."/>
            <person name="Chen C."/>
            <person name="Yan M."/>
            <person name="Daum C."/>
            <person name="Ng V."/>
            <person name="Clum A."/>
            <person name="Steindorff A."/>
            <person name="Ohm R.A."/>
            <person name="Martin F."/>
            <person name="Silar P."/>
            <person name="Natvig D.O."/>
            <person name="Lalanne C."/>
            <person name="Gautier V."/>
            <person name="Ament-Velasquez S.L."/>
            <person name="Kruys A."/>
            <person name="Hutchinson M.I."/>
            <person name="Powell A.J."/>
            <person name="Barry K."/>
            <person name="Miller A.N."/>
            <person name="Grigoriev I.V."/>
            <person name="Debuchy R."/>
            <person name="Gladieux P."/>
            <person name="Hiltunen Thoren M."/>
            <person name="Johannesson H."/>
        </authorList>
    </citation>
    <scope>NUCLEOTIDE SEQUENCE</scope>
    <source>
        <strain evidence="3">CBS 359.72</strain>
    </source>
</reference>
<name>A0AAN7HV30_9PEZI</name>
<gene>
    <name evidence="3" type="ORF">C7999DRAFT_27303</name>
</gene>
<evidence type="ECO:0000313" key="3">
    <source>
        <dbReference type="EMBL" id="KAK4252063.1"/>
    </source>
</evidence>
<dbReference type="InterPro" id="IPR011042">
    <property type="entry name" value="6-blade_b-propeller_TolB-like"/>
</dbReference>
<feature type="region of interest" description="Disordered" evidence="1">
    <location>
        <begin position="403"/>
        <end position="427"/>
    </location>
</feature>
<evidence type="ECO:0000313" key="4">
    <source>
        <dbReference type="Proteomes" id="UP001303647"/>
    </source>
</evidence>
<organism evidence="3 4">
    <name type="scientific">Corynascus novoguineensis</name>
    <dbReference type="NCBI Taxonomy" id="1126955"/>
    <lineage>
        <taxon>Eukaryota</taxon>
        <taxon>Fungi</taxon>
        <taxon>Dikarya</taxon>
        <taxon>Ascomycota</taxon>
        <taxon>Pezizomycotina</taxon>
        <taxon>Sordariomycetes</taxon>
        <taxon>Sordariomycetidae</taxon>
        <taxon>Sordariales</taxon>
        <taxon>Chaetomiaceae</taxon>
        <taxon>Corynascus</taxon>
    </lineage>
</organism>
<dbReference type="EMBL" id="MU857602">
    <property type="protein sequence ID" value="KAK4252063.1"/>
    <property type="molecule type" value="Genomic_DNA"/>
</dbReference>
<dbReference type="Proteomes" id="UP001303647">
    <property type="component" value="Unassembled WGS sequence"/>
</dbReference>
<protein>
    <recommendedName>
        <fullName evidence="5">Saponin hydrolase</fullName>
    </recommendedName>
</protein>
<dbReference type="SUPFAM" id="SSF82171">
    <property type="entry name" value="DPP6 N-terminal domain-like"/>
    <property type="match status" value="1"/>
</dbReference>